<proteinExistence type="predicted"/>
<gene>
    <name evidence="1" type="ORF">NEZAVI_LOCUS13515</name>
</gene>
<name>A0A9P0HPS7_NEZVI</name>
<sequence length="92" mass="9874">MEVAIKAMNGLWERPVHGRAAVYALGPTRGNKCLCERRPFKGDKAVLAAIQEASDRSPGPRQMALHSPSANSHLAGHLRYCTVRPAILGEGG</sequence>
<protein>
    <submittedName>
        <fullName evidence="1">Uncharacterized protein</fullName>
    </submittedName>
</protein>
<accession>A0A9P0HPS7</accession>
<keyword evidence="2" id="KW-1185">Reference proteome</keyword>
<dbReference type="Proteomes" id="UP001152798">
    <property type="component" value="Chromosome 6"/>
</dbReference>
<evidence type="ECO:0000313" key="2">
    <source>
        <dbReference type="Proteomes" id="UP001152798"/>
    </source>
</evidence>
<dbReference type="EMBL" id="OV725082">
    <property type="protein sequence ID" value="CAH1405276.1"/>
    <property type="molecule type" value="Genomic_DNA"/>
</dbReference>
<evidence type="ECO:0000313" key="1">
    <source>
        <dbReference type="EMBL" id="CAH1405276.1"/>
    </source>
</evidence>
<dbReference type="OrthoDB" id="10408486at2759"/>
<organism evidence="1 2">
    <name type="scientific">Nezara viridula</name>
    <name type="common">Southern green stink bug</name>
    <name type="synonym">Cimex viridulus</name>
    <dbReference type="NCBI Taxonomy" id="85310"/>
    <lineage>
        <taxon>Eukaryota</taxon>
        <taxon>Metazoa</taxon>
        <taxon>Ecdysozoa</taxon>
        <taxon>Arthropoda</taxon>
        <taxon>Hexapoda</taxon>
        <taxon>Insecta</taxon>
        <taxon>Pterygota</taxon>
        <taxon>Neoptera</taxon>
        <taxon>Paraneoptera</taxon>
        <taxon>Hemiptera</taxon>
        <taxon>Heteroptera</taxon>
        <taxon>Panheteroptera</taxon>
        <taxon>Pentatomomorpha</taxon>
        <taxon>Pentatomoidea</taxon>
        <taxon>Pentatomidae</taxon>
        <taxon>Pentatominae</taxon>
        <taxon>Nezara</taxon>
    </lineage>
</organism>
<reference evidence="1" key="1">
    <citation type="submission" date="2022-01" db="EMBL/GenBank/DDBJ databases">
        <authorList>
            <person name="King R."/>
        </authorList>
    </citation>
    <scope>NUCLEOTIDE SEQUENCE</scope>
</reference>
<dbReference type="AlphaFoldDB" id="A0A9P0HPS7"/>